<proteinExistence type="predicted"/>
<accession>A0A2A3LDL7</accession>
<organism evidence="1 2">
    <name type="scientific">Mycobacterium avium subsp. hominissuis</name>
    <dbReference type="NCBI Taxonomy" id="439334"/>
    <lineage>
        <taxon>Bacteria</taxon>
        <taxon>Bacillati</taxon>
        <taxon>Actinomycetota</taxon>
        <taxon>Actinomycetes</taxon>
        <taxon>Mycobacteriales</taxon>
        <taxon>Mycobacteriaceae</taxon>
        <taxon>Mycobacterium</taxon>
        <taxon>Mycobacterium avium complex (MAC)</taxon>
    </lineage>
</organism>
<name>A0A2A3LDL7_MYCAV</name>
<evidence type="ECO:0000313" key="2">
    <source>
        <dbReference type="Proteomes" id="UP000218842"/>
    </source>
</evidence>
<dbReference type="AlphaFoldDB" id="A0A2A3LDL7"/>
<dbReference type="Proteomes" id="UP000218842">
    <property type="component" value="Unassembled WGS sequence"/>
</dbReference>
<evidence type="ECO:0000313" key="1">
    <source>
        <dbReference type="EMBL" id="PBJ39915.1"/>
    </source>
</evidence>
<sequence length="607" mass="65117">MGIGRPMPCHLHFGGTFPFTMTTDWWEAMTAPERADAPIRDLVDGLDDIGAQPIPYGRLPTRAHTVYSADLTTWSDLAGETITSLLNRPKGGVATVHAVIACAQDAVAKARAVPSTGNSDAASAAAQLLNRLTEHDRTILSARLWAIQPQTSEEVGRALGASGASVLRRQPKVERRFAELLADPAHRDVLAHAKQLNRLLGPLVREQTINTTLRDLGIHPSSQAALLLLHVAGPYARRKDWLEDTSTDGLATASATLEAALARLGAPTTAALVEELGHIGMRPDSVVDFVESRQGLRRFGDKWVRWGTSAADKAEAILHVSETPASADLITAAIGENYHPRAVREALFADHRFARATRRTWALRQWGLDEYAGVFGEIAKRIDAAGGTTSVAAVVSDMKARFPDIAEVSVRTYLAAPGFIVEDGLVRRRTADDGWPPVPPLHAARGVFRNGGNEIRVSFAVTPDLLRGSGQPIHAAVATALGMNPGGQRVFTGSLGDITLAWRLSSTHGPSVGSLRPLAAALGASRDDTLVLAFTVRDNALAAQRIKLDEAPRTRLQTLLGIPVRDTIAALAQGLCCKPREVAQILRDRGDNEILELVDQDLRSAGL</sequence>
<protein>
    <submittedName>
        <fullName evidence="1">Uncharacterized protein</fullName>
    </submittedName>
</protein>
<reference evidence="1 2" key="1">
    <citation type="journal article" date="2017" name="Genome Biol. Evol.">
        <title>Population Structure and Local Adaptation of MAC Lung Disease Agent Mycobacterium avium subsp. hominissuis.</title>
        <authorList>
            <person name="Yano H."/>
            <person name="Iwamoto T."/>
            <person name="Nishiuchi Y."/>
            <person name="Nakajima C."/>
            <person name="Starkova D.A."/>
            <person name="Mokrousov I."/>
            <person name="Narvskaya O."/>
            <person name="Yoshida S."/>
            <person name="Arikawa K."/>
            <person name="Nakanishi N."/>
            <person name="Osaki K."/>
            <person name="Nakagawa I."/>
            <person name="Ato M."/>
            <person name="Suzuki Y."/>
            <person name="Maruyama F."/>
        </authorList>
    </citation>
    <scope>NUCLEOTIDE SEQUENCE [LARGE SCALE GENOMIC DNA]</scope>
    <source>
        <strain evidence="1 2">OCU466</strain>
    </source>
</reference>
<comment type="caution">
    <text evidence="1">The sequence shown here is derived from an EMBL/GenBank/DDBJ whole genome shotgun (WGS) entry which is preliminary data.</text>
</comment>
<gene>
    <name evidence="1" type="ORF">XV03_02770</name>
</gene>
<dbReference type="EMBL" id="LBGZ01000016">
    <property type="protein sequence ID" value="PBJ39915.1"/>
    <property type="molecule type" value="Genomic_DNA"/>
</dbReference>